<dbReference type="PROSITE" id="PS00059">
    <property type="entry name" value="ADH_ZINC"/>
    <property type="match status" value="1"/>
</dbReference>
<reference evidence="8 9" key="1">
    <citation type="submission" date="2023-07" db="EMBL/GenBank/DDBJ databases">
        <title>Sequencing the genomes of 1000 actinobacteria strains.</title>
        <authorList>
            <person name="Klenk H.-P."/>
        </authorList>
    </citation>
    <scope>NUCLEOTIDE SEQUENCE [LARGE SCALE GENOMIC DNA]</scope>
    <source>
        <strain evidence="8 9">DSM 45805</strain>
    </source>
</reference>
<evidence type="ECO:0000256" key="2">
    <source>
        <dbReference type="ARBA" id="ARBA00022723"/>
    </source>
</evidence>
<evidence type="ECO:0000313" key="9">
    <source>
        <dbReference type="Proteomes" id="UP001229651"/>
    </source>
</evidence>
<feature type="domain" description="Enoyl reductase (ER)" evidence="7">
    <location>
        <begin position="10"/>
        <end position="366"/>
    </location>
</feature>
<dbReference type="InterPro" id="IPR011032">
    <property type="entry name" value="GroES-like_sf"/>
</dbReference>
<dbReference type="SUPFAM" id="SSF51735">
    <property type="entry name" value="NAD(P)-binding Rossmann-fold domains"/>
    <property type="match status" value="1"/>
</dbReference>
<dbReference type="InterPro" id="IPR020843">
    <property type="entry name" value="ER"/>
</dbReference>
<dbReference type="GO" id="GO:0004022">
    <property type="term" value="F:alcohol dehydrogenase (NAD+) activity"/>
    <property type="evidence" value="ECO:0007669"/>
    <property type="project" value="UniProtKB-EC"/>
</dbReference>
<gene>
    <name evidence="8" type="ORF">FB470_006727</name>
</gene>
<evidence type="ECO:0000259" key="7">
    <source>
        <dbReference type="SMART" id="SM00829"/>
    </source>
</evidence>
<name>A0ABU0F5S7_9PSEU</name>
<dbReference type="Gene3D" id="3.40.50.720">
    <property type="entry name" value="NAD(P)-binding Rossmann-like Domain"/>
    <property type="match status" value="1"/>
</dbReference>
<evidence type="ECO:0000256" key="4">
    <source>
        <dbReference type="ARBA" id="ARBA00023002"/>
    </source>
</evidence>
<accession>A0ABU0F5S7</accession>
<evidence type="ECO:0000256" key="5">
    <source>
        <dbReference type="ARBA" id="ARBA00023027"/>
    </source>
</evidence>
<evidence type="ECO:0000313" key="8">
    <source>
        <dbReference type="EMBL" id="MDQ0382733.1"/>
    </source>
</evidence>
<keyword evidence="3 6" id="KW-0862">Zinc</keyword>
<dbReference type="CDD" id="cd08279">
    <property type="entry name" value="Zn_ADH_class_III"/>
    <property type="match status" value="1"/>
</dbReference>
<protein>
    <submittedName>
        <fullName evidence="8">S-(Hydroxymethyl)glutathione dehydrogenase/alcohol dehydrogenase</fullName>
        <ecNumber evidence="8">1.1.1.1</ecNumber>
        <ecNumber evidence="8">1.1.1.284</ecNumber>
    </submittedName>
</protein>
<dbReference type="RefSeq" id="WP_306998170.1">
    <property type="nucleotide sequence ID" value="NZ_JAUSUT010000001.1"/>
</dbReference>
<evidence type="ECO:0000256" key="3">
    <source>
        <dbReference type="ARBA" id="ARBA00022833"/>
    </source>
</evidence>
<dbReference type="Gene3D" id="3.90.180.10">
    <property type="entry name" value="Medium-chain alcohol dehydrogenases, catalytic domain"/>
    <property type="match status" value="1"/>
</dbReference>
<dbReference type="InterPro" id="IPR023921">
    <property type="entry name" value="ADH_Zn_actinomycetes"/>
</dbReference>
<dbReference type="EMBL" id="JAUSUT010000001">
    <property type="protein sequence ID" value="MDQ0382733.1"/>
    <property type="molecule type" value="Genomic_DNA"/>
</dbReference>
<dbReference type="EC" id="1.1.1.1" evidence="8"/>
<dbReference type="SMART" id="SM00829">
    <property type="entry name" value="PKS_ER"/>
    <property type="match status" value="1"/>
</dbReference>
<dbReference type="GO" id="GO:0051903">
    <property type="term" value="F:S-(hydroxymethyl)glutathione dehydrogenase [NAD(P)+] activity"/>
    <property type="evidence" value="ECO:0007669"/>
    <property type="project" value="UniProtKB-EC"/>
</dbReference>
<sequence>MKIPAAVLFGVKEDYRIEEIELDPPNPHEVTVKLAASGLCHSDDHSVTGDVPCPFPIIGGHEGAGVVTEVGSQVTALKEGDHVLLHPVPNCGECRWCVSGRANLCDNGAFALTGYAPDGTYRRRLNGENIGAYVQLGTFATHTTVSETQVVKIPEDIPLQTAALIGCGVTTGFGAATKVADVKPGDVVVVVGVGGVGTSAVQGARIAGASTVVAVEPLQFRREFALTMGATHTAASVDEATDLVREATRGVMADVVIVTVGVLHGDLLAPVMGLTSKGGKAVITSVAPIAETTAAVSLFDLAMSNKRIYGHVFGEANPAEDFRRLIELYRTGLLKLDEMITTRYSLDQINEGYRAMHSGANIRGLITYD</sequence>
<dbReference type="PANTHER" id="PTHR43880">
    <property type="entry name" value="ALCOHOL DEHYDROGENASE"/>
    <property type="match status" value="1"/>
</dbReference>
<comment type="cofactor">
    <cofactor evidence="6">
        <name>Zn(2+)</name>
        <dbReference type="ChEBI" id="CHEBI:29105"/>
    </cofactor>
</comment>
<keyword evidence="4 8" id="KW-0560">Oxidoreductase</keyword>
<dbReference type="InterPro" id="IPR013149">
    <property type="entry name" value="ADH-like_C"/>
</dbReference>
<keyword evidence="5" id="KW-0520">NAD</keyword>
<dbReference type="InterPro" id="IPR036291">
    <property type="entry name" value="NAD(P)-bd_dom_sf"/>
</dbReference>
<evidence type="ECO:0000256" key="1">
    <source>
        <dbReference type="ARBA" id="ARBA00008072"/>
    </source>
</evidence>
<dbReference type="SUPFAM" id="SSF50129">
    <property type="entry name" value="GroES-like"/>
    <property type="match status" value="2"/>
</dbReference>
<organism evidence="8 9">
    <name type="scientific">Amycolatopsis thermophila</name>
    <dbReference type="NCBI Taxonomy" id="206084"/>
    <lineage>
        <taxon>Bacteria</taxon>
        <taxon>Bacillati</taxon>
        <taxon>Actinomycetota</taxon>
        <taxon>Actinomycetes</taxon>
        <taxon>Pseudonocardiales</taxon>
        <taxon>Pseudonocardiaceae</taxon>
        <taxon>Amycolatopsis</taxon>
    </lineage>
</organism>
<dbReference type="InterPro" id="IPR013154">
    <property type="entry name" value="ADH-like_N"/>
</dbReference>
<comment type="caution">
    <text evidence="8">The sequence shown here is derived from an EMBL/GenBank/DDBJ whole genome shotgun (WGS) entry which is preliminary data.</text>
</comment>
<dbReference type="Pfam" id="PF08240">
    <property type="entry name" value="ADH_N"/>
    <property type="match status" value="1"/>
</dbReference>
<dbReference type="InterPro" id="IPR002328">
    <property type="entry name" value="ADH_Zn_CS"/>
</dbReference>
<dbReference type="NCBIfam" id="TIGR03989">
    <property type="entry name" value="Rxyl_3153"/>
    <property type="match status" value="1"/>
</dbReference>
<dbReference type="PANTHER" id="PTHR43880:SF12">
    <property type="entry name" value="ALCOHOL DEHYDROGENASE CLASS-3"/>
    <property type="match status" value="1"/>
</dbReference>
<keyword evidence="9" id="KW-1185">Reference proteome</keyword>
<dbReference type="EC" id="1.1.1.284" evidence="8"/>
<proteinExistence type="inferred from homology"/>
<dbReference type="Pfam" id="PF00107">
    <property type="entry name" value="ADH_zinc_N"/>
    <property type="match status" value="1"/>
</dbReference>
<evidence type="ECO:0000256" key="6">
    <source>
        <dbReference type="RuleBase" id="RU361277"/>
    </source>
</evidence>
<comment type="similarity">
    <text evidence="1 6">Belongs to the zinc-containing alcohol dehydrogenase family.</text>
</comment>
<dbReference type="Proteomes" id="UP001229651">
    <property type="component" value="Unassembled WGS sequence"/>
</dbReference>
<keyword evidence="2 6" id="KW-0479">Metal-binding</keyword>